<feature type="transmembrane region" description="Helical" evidence="6">
    <location>
        <begin position="6"/>
        <end position="28"/>
    </location>
</feature>
<feature type="transmembrane region" description="Helical" evidence="6">
    <location>
        <begin position="197"/>
        <end position="216"/>
    </location>
</feature>
<protein>
    <recommendedName>
        <fullName evidence="9">Tellurium resistance protein TerC</fullName>
    </recommendedName>
</protein>
<dbReference type="NCBIfam" id="TIGR03717">
    <property type="entry name" value="R_switched_YjbE"/>
    <property type="match status" value="1"/>
</dbReference>
<evidence type="ECO:0000256" key="4">
    <source>
        <dbReference type="ARBA" id="ARBA00022989"/>
    </source>
</evidence>
<evidence type="ECO:0008006" key="9">
    <source>
        <dbReference type="Google" id="ProtNLM"/>
    </source>
</evidence>
<evidence type="ECO:0000256" key="6">
    <source>
        <dbReference type="SAM" id="Phobius"/>
    </source>
</evidence>
<sequence length="220" mass="23899">MESIWLLIQILMINLVLSGDNAVVIALASKDLPEKQRKQAVWWGALGAVILRCLLTFIAVILLKIPYVQAVGGFMLIWIALNLLIENKDELRLQESSTIWKAVRTILAADFIMSLDNVLAIAGLANGDLALIVIGIAISIPIVVWGSNLIVTWLHRFPVLVYIGAGILAYTAGEMLLQDHRLGALLSASLPELHHLIPGVLAGLVIVSGGIKQLLLRPRS</sequence>
<keyword evidence="5 6" id="KW-0472">Membrane</keyword>
<comment type="similarity">
    <text evidence="2">Belongs to the TerC family.</text>
</comment>
<comment type="subcellular location">
    <subcellularLocation>
        <location evidence="1">Membrane</location>
        <topology evidence="1">Multi-pass membrane protein</topology>
    </subcellularLocation>
</comment>
<gene>
    <name evidence="7" type="ORF">BK138_12135</name>
</gene>
<evidence type="ECO:0000313" key="8">
    <source>
        <dbReference type="Proteomes" id="UP000187172"/>
    </source>
</evidence>
<dbReference type="GO" id="GO:0016020">
    <property type="term" value="C:membrane"/>
    <property type="evidence" value="ECO:0007669"/>
    <property type="project" value="UniProtKB-SubCell"/>
</dbReference>
<feature type="transmembrane region" description="Helical" evidence="6">
    <location>
        <begin position="159"/>
        <end position="177"/>
    </location>
</feature>
<comment type="caution">
    <text evidence="7">The sequence shown here is derived from an EMBL/GenBank/DDBJ whole genome shotgun (WGS) entry which is preliminary data.</text>
</comment>
<keyword evidence="8" id="KW-1185">Reference proteome</keyword>
<evidence type="ECO:0000313" key="7">
    <source>
        <dbReference type="EMBL" id="OMF55431.1"/>
    </source>
</evidence>
<dbReference type="PANTHER" id="PTHR30238:SF4">
    <property type="entry name" value="SLL1022 PROTEIN"/>
    <property type="match status" value="1"/>
</dbReference>
<dbReference type="Proteomes" id="UP000187172">
    <property type="component" value="Unassembled WGS sequence"/>
</dbReference>
<dbReference type="RefSeq" id="WP_076169825.1">
    <property type="nucleotide sequence ID" value="NZ_MRTP01000002.1"/>
</dbReference>
<feature type="transmembrane region" description="Helical" evidence="6">
    <location>
        <begin position="40"/>
        <end position="61"/>
    </location>
</feature>
<dbReference type="STRING" id="297318.BK138_12135"/>
<dbReference type="AlphaFoldDB" id="A0A1R1EUC6"/>
<feature type="transmembrane region" description="Helical" evidence="6">
    <location>
        <begin position="131"/>
        <end position="152"/>
    </location>
</feature>
<feature type="transmembrane region" description="Helical" evidence="6">
    <location>
        <begin position="106"/>
        <end position="125"/>
    </location>
</feature>
<feature type="transmembrane region" description="Helical" evidence="6">
    <location>
        <begin position="67"/>
        <end position="85"/>
    </location>
</feature>
<reference evidence="7 8" key="1">
    <citation type="submission" date="2016-11" db="EMBL/GenBank/DDBJ databases">
        <title>Paenibacillus species isolates.</title>
        <authorList>
            <person name="Beno S.M."/>
        </authorList>
    </citation>
    <scope>NUCLEOTIDE SEQUENCE [LARGE SCALE GENOMIC DNA]</scope>
    <source>
        <strain evidence="7 8">FSL R5-0378</strain>
    </source>
</reference>
<dbReference type="InterPro" id="IPR005496">
    <property type="entry name" value="Integral_membrane_TerC"/>
</dbReference>
<dbReference type="Pfam" id="PF03741">
    <property type="entry name" value="TerC"/>
    <property type="match status" value="1"/>
</dbReference>
<evidence type="ECO:0000256" key="1">
    <source>
        <dbReference type="ARBA" id="ARBA00004141"/>
    </source>
</evidence>
<proteinExistence type="inferred from homology"/>
<dbReference type="InterPro" id="IPR022301">
    <property type="entry name" value="Integral_membrane_YjbE"/>
</dbReference>
<name>A0A1R1EUC6_9BACL</name>
<evidence type="ECO:0000256" key="2">
    <source>
        <dbReference type="ARBA" id="ARBA00007511"/>
    </source>
</evidence>
<organism evidence="7 8">
    <name type="scientific">Paenibacillus rhizosphaerae</name>
    <dbReference type="NCBI Taxonomy" id="297318"/>
    <lineage>
        <taxon>Bacteria</taxon>
        <taxon>Bacillati</taxon>
        <taxon>Bacillota</taxon>
        <taxon>Bacilli</taxon>
        <taxon>Bacillales</taxon>
        <taxon>Paenibacillaceae</taxon>
        <taxon>Paenibacillus</taxon>
    </lineage>
</organism>
<keyword evidence="3 6" id="KW-0812">Transmembrane</keyword>
<dbReference type="EMBL" id="MRTP01000002">
    <property type="protein sequence ID" value="OMF55431.1"/>
    <property type="molecule type" value="Genomic_DNA"/>
</dbReference>
<accession>A0A1R1EUC6</accession>
<keyword evidence="4 6" id="KW-1133">Transmembrane helix</keyword>
<dbReference type="PANTHER" id="PTHR30238">
    <property type="entry name" value="MEMBRANE BOUND PREDICTED REDOX MODULATOR"/>
    <property type="match status" value="1"/>
</dbReference>
<evidence type="ECO:0000256" key="3">
    <source>
        <dbReference type="ARBA" id="ARBA00022692"/>
    </source>
</evidence>
<evidence type="ECO:0000256" key="5">
    <source>
        <dbReference type="ARBA" id="ARBA00023136"/>
    </source>
</evidence>